<organism evidence="2 3">
    <name type="scientific">Roseateles subflavus</name>
    <dbReference type="NCBI Taxonomy" id="3053353"/>
    <lineage>
        <taxon>Bacteria</taxon>
        <taxon>Pseudomonadati</taxon>
        <taxon>Pseudomonadota</taxon>
        <taxon>Betaproteobacteria</taxon>
        <taxon>Burkholderiales</taxon>
        <taxon>Sphaerotilaceae</taxon>
        <taxon>Roseateles</taxon>
    </lineage>
</organism>
<feature type="compositionally biased region" description="Basic and acidic residues" evidence="1">
    <location>
        <begin position="610"/>
        <end position="623"/>
    </location>
</feature>
<name>A0ABT7LN39_9BURK</name>
<evidence type="ECO:0000256" key="1">
    <source>
        <dbReference type="SAM" id="MobiDB-lite"/>
    </source>
</evidence>
<dbReference type="Proteomes" id="UP001238603">
    <property type="component" value="Unassembled WGS sequence"/>
</dbReference>
<protein>
    <submittedName>
        <fullName evidence="2">Uncharacterized protein</fullName>
    </submittedName>
</protein>
<dbReference type="RefSeq" id="WP_285984320.1">
    <property type="nucleotide sequence ID" value="NZ_JASVDS010000007.1"/>
</dbReference>
<accession>A0ABT7LN39</accession>
<feature type="region of interest" description="Disordered" evidence="1">
    <location>
        <begin position="597"/>
        <end position="623"/>
    </location>
</feature>
<dbReference type="EMBL" id="JASVDS010000007">
    <property type="protein sequence ID" value="MDL5034248.1"/>
    <property type="molecule type" value="Genomic_DNA"/>
</dbReference>
<sequence length="861" mass="96159">MSASSIARHRGDRPDPLGFDVLRERGIAWAQQASGRIWTDYNLHDPGVSLIEALCYALTEDVFAARQEVPTLLGLDPLADDAAWERFGLSRRGQQEPCRPLSEQDWQLWLRQQLPQARQLQMRARLDADGRFTGQWSLTLQDRGDDALERSGLRQQALKAFWSRRNLAEDLAHPPHSLAPRWVALAHLRVAVTGERELAELLGELLQRCDDAISSRIPDSPEQDLPLHGPEFCDGPLGRPPHEEELQWLESRHPVLHPADLARQLGELPGIAGVEDLHLALAGEDAERAAPAALPQGSLQRWGMDWALRLRWPDRPQDLAGWQVFKDGAAMRLDRGALLGQLQEWRRVMSLRRAGSGGEAVSQALAQPWPGFPAPAALPPLPAWRDDHLPATAALPPLYEQALQAGAGHGPGLRAQWTGYRALLEQGLVQVQVQREQLPRLYALDQAEHRSYWPGLPGEAQLPGLDALLQNRRERLPRGAWIDDEALDRRHRLLDYQLALHGELLDHGTLQGLPCYFEPQAWTQHLLRLKRRFARRLPRLTQDRHAGADYSLPLLDHPDHAPPLQERLALQLGCLAGHSRRLSGALEALFEHLAAPMDTDDTDTDDVDSAGERPMRRLREDDERHLRPVLEAQSRARPLEGPPLAERLSGLAHVLRPLGPDLAWLQAALHPQRFQQAGERGPLLLLDDTGRQAWSIELGGRGRDDGPASAYALAQELHELACLIQLQCEGLHLVEPLLLRPVDVVQGTGTAGEPSGRPAVDLYLVCTGWTARARDERYRELVQAQLLREAPAHLRCGLLWLDAGEMRAFETMWARWLGLRRRYCLALLAGSVSPRIADPLDEAGTALLAWLQTQAAGQEQP</sequence>
<keyword evidence="3" id="KW-1185">Reference proteome</keyword>
<evidence type="ECO:0000313" key="2">
    <source>
        <dbReference type="EMBL" id="MDL5034248.1"/>
    </source>
</evidence>
<gene>
    <name evidence="2" type="ORF">QRD43_20270</name>
</gene>
<proteinExistence type="predicted"/>
<evidence type="ECO:0000313" key="3">
    <source>
        <dbReference type="Proteomes" id="UP001238603"/>
    </source>
</evidence>
<comment type="caution">
    <text evidence="2">The sequence shown here is derived from an EMBL/GenBank/DDBJ whole genome shotgun (WGS) entry which is preliminary data.</text>
</comment>
<reference evidence="2 3" key="1">
    <citation type="submission" date="2023-06" db="EMBL/GenBank/DDBJ databases">
        <title>Pelomonas sp. APW6 16S ribosomal RNA gene genome sequencing and assembly.</title>
        <authorList>
            <person name="Woo H."/>
        </authorList>
    </citation>
    <scope>NUCLEOTIDE SEQUENCE [LARGE SCALE GENOMIC DNA]</scope>
    <source>
        <strain evidence="2 3">APW6</strain>
    </source>
</reference>
<feature type="compositionally biased region" description="Acidic residues" evidence="1">
    <location>
        <begin position="598"/>
        <end position="609"/>
    </location>
</feature>